<dbReference type="Proteomes" id="UP001060085">
    <property type="component" value="Linkage Group LG01"/>
</dbReference>
<reference evidence="2" key="1">
    <citation type="journal article" date="2023" name="Nat. Plants">
        <title>Single-cell RNA sequencing provides a high-resolution roadmap for understanding the multicellular compartmentation of specialized metabolism.</title>
        <authorList>
            <person name="Sun S."/>
            <person name="Shen X."/>
            <person name="Li Y."/>
            <person name="Li Y."/>
            <person name="Wang S."/>
            <person name="Li R."/>
            <person name="Zhang H."/>
            <person name="Shen G."/>
            <person name="Guo B."/>
            <person name="Wei J."/>
            <person name="Xu J."/>
            <person name="St-Pierre B."/>
            <person name="Chen S."/>
            <person name="Sun C."/>
        </authorList>
    </citation>
    <scope>NUCLEOTIDE SEQUENCE [LARGE SCALE GENOMIC DNA]</scope>
</reference>
<name>A0ACC0CCW8_CATRO</name>
<organism evidence="1 2">
    <name type="scientific">Catharanthus roseus</name>
    <name type="common">Madagascar periwinkle</name>
    <name type="synonym">Vinca rosea</name>
    <dbReference type="NCBI Taxonomy" id="4058"/>
    <lineage>
        <taxon>Eukaryota</taxon>
        <taxon>Viridiplantae</taxon>
        <taxon>Streptophyta</taxon>
        <taxon>Embryophyta</taxon>
        <taxon>Tracheophyta</taxon>
        <taxon>Spermatophyta</taxon>
        <taxon>Magnoliopsida</taxon>
        <taxon>eudicotyledons</taxon>
        <taxon>Gunneridae</taxon>
        <taxon>Pentapetalae</taxon>
        <taxon>asterids</taxon>
        <taxon>lamiids</taxon>
        <taxon>Gentianales</taxon>
        <taxon>Apocynaceae</taxon>
        <taxon>Rauvolfioideae</taxon>
        <taxon>Vinceae</taxon>
        <taxon>Catharanthinae</taxon>
        <taxon>Catharanthus</taxon>
    </lineage>
</organism>
<dbReference type="EMBL" id="CM044701">
    <property type="protein sequence ID" value="KAI5682712.1"/>
    <property type="molecule type" value="Genomic_DNA"/>
</dbReference>
<gene>
    <name evidence="1" type="ORF">M9H77_03940</name>
</gene>
<protein>
    <submittedName>
        <fullName evidence="1">Uncharacterized protein</fullName>
    </submittedName>
</protein>
<sequence>MKFCIGDRVEVEGYDESLQGSYFSSMLIGISRGKGNCRIKYDSLHEDENSSKKLKEYVDPFFVCPKPPLIQDSFYNLHELEVEKAYKFHDLRVHHKWEDKKGRIKNFEKFNASSRASASSSKPCPKHR</sequence>
<comment type="caution">
    <text evidence="1">The sequence shown here is derived from an EMBL/GenBank/DDBJ whole genome shotgun (WGS) entry which is preliminary data.</text>
</comment>
<keyword evidence="2" id="KW-1185">Reference proteome</keyword>
<evidence type="ECO:0000313" key="2">
    <source>
        <dbReference type="Proteomes" id="UP001060085"/>
    </source>
</evidence>
<accession>A0ACC0CCW8</accession>
<evidence type="ECO:0000313" key="1">
    <source>
        <dbReference type="EMBL" id="KAI5682712.1"/>
    </source>
</evidence>
<proteinExistence type="predicted"/>